<feature type="compositionally biased region" description="Low complexity" evidence="4">
    <location>
        <begin position="24"/>
        <end position="37"/>
    </location>
</feature>
<dbReference type="Pfam" id="PF01553">
    <property type="entry name" value="Acyltransferase"/>
    <property type="match status" value="1"/>
</dbReference>
<dbReference type="CDD" id="cd07989">
    <property type="entry name" value="LPLAT_AGPAT-like"/>
    <property type="match status" value="1"/>
</dbReference>
<evidence type="ECO:0000256" key="4">
    <source>
        <dbReference type="SAM" id="MobiDB-lite"/>
    </source>
</evidence>
<sequence>MEYTRKELSSTECTSKMTVDETEIQSSSQDELELSSIPNPIENSTPIETDIQAELTRKFNQKRTPKSKKAKWIERGLIFTSRIFTGMHVNGLENVPSGPVIFYANHQSHLDGLAVWSSLPADRRQQVHPIAAKSYWQSSKIKRYIANEVFNALLIDREKEGRVVDPVSQMSALLEDGESLILFPEGTRGDGHEIHPFKSGLFHLAQKMPSIPLVPVYLHNLHRVLPKGSKLIVPILCQTTFGQAIEPISPTEDKFTFLARARFALEALKHDI</sequence>
<feature type="region of interest" description="Disordered" evidence="4">
    <location>
        <begin position="1"/>
        <end position="46"/>
    </location>
</feature>
<dbReference type="STRING" id="1123402.SAMN02583745_00457"/>
<evidence type="ECO:0000313" key="6">
    <source>
        <dbReference type="EMBL" id="SES77468.1"/>
    </source>
</evidence>
<dbReference type="GO" id="GO:0003841">
    <property type="term" value="F:1-acylglycerol-3-phosphate O-acyltransferase activity"/>
    <property type="evidence" value="ECO:0007669"/>
    <property type="project" value="TreeGrafter"/>
</dbReference>
<dbReference type="PANTHER" id="PTHR10434">
    <property type="entry name" value="1-ACYL-SN-GLYCEROL-3-PHOSPHATE ACYLTRANSFERASE"/>
    <property type="match status" value="1"/>
</dbReference>
<dbReference type="SMART" id="SM00563">
    <property type="entry name" value="PlsC"/>
    <property type="match status" value="1"/>
</dbReference>
<evidence type="ECO:0000256" key="1">
    <source>
        <dbReference type="ARBA" id="ARBA00005189"/>
    </source>
</evidence>
<dbReference type="RefSeq" id="WP_093317485.1">
    <property type="nucleotide sequence ID" value="NZ_FOHV01000003.1"/>
</dbReference>
<name>A0A1H9Z808_9GAMM</name>
<keyword evidence="3 6" id="KW-0012">Acyltransferase</keyword>
<gene>
    <name evidence="6" type="ORF">SAMN02583745_00457</name>
</gene>
<proteinExistence type="predicted"/>
<comment type="pathway">
    <text evidence="1">Lipid metabolism.</text>
</comment>
<dbReference type="PANTHER" id="PTHR10434:SF11">
    <property type="entry name" value="1-ACYL-SN-GLYCEROL-3-PHOSPHATE ACYLTRANSFERASE"/>
    <property type="match status" value="1"/>
</dbReference>
<evidence type="ECO:0000259" key="5">
    <source>
        <dbReference type="SMART" id="SM00563"/>
    </source>
</evidence>
<organism evidence="6 7">
    <name type="scientific">Thorsellia anophelis DSM 18579</name>
    <dbReference type="NCBI Taxonomy" id="1123402"/>
    <lineage>
        <taxon>Bacteria</taxon>
        <taxon>Pseudomonadati</taxon>
        <taxon>Pseudomonadota</taxon>
        <taxon>Gammaproteobacteria</taxon>
        <taxon>Enterobacterales</taxon>
        <taxon>Thorselliaceae</taxon>
        <taxon>Thorsellia</taxon>
    </lineage>
</organism>
<keyword evidence="7" id="KW-1185">Reference proteome</keyword>
<keyword evidence="2 6" id="KW-0808">Transferase</keyword>
<dbReference type="GO" id="GO:0006654">
    <property type="term" value="P:phosphatidic acid biosynthetic process"/>
    <property type="evidence" value="ECO:0007669"/>
    <property type="project" value="TreeGrafter"/>
</dbReference>
<evidence type="ECO:0000256" key="3">
    <source>
        <dbReference type="ARBA" id="ARBA00023315"/>
    </source>
</evidence>
<dbReference type="Proteomes" id="UP000242642">
    <property type="component" value="Unassembled WGS sequence"/>
</dbReference>
<feature type="domain" description="Phospholipid/glycerol acyltransferase" evidence="5">
    <location>
        <begin position="100"/>
        <end position="221"/>
    </location>
</feature>
<dbReference type="EMBL" id="FOHV01000003">
    <property type="protein sequence ID" value="SES77468.1"/>
    <property type="molecule type" value="Genomic_DNA"/>
</dbReference>
<dbReference type="InterPro" id="IPR002123">
    <property type="entry name" value="Plipid/glycerol_acylTrfase"/>
</dbReference>
<accession>A0A1H9Z808</accession>
<dbReference type="OrthoDB" id="9808424at2"/>
<dbReference type="SUPFAM" id="SSF69593">
    <property type="entry name" value="Glycerol-3-phosphate (1)-acyltransferase"/>
    <property type="match status" value="1"/>
</dbReference>
<dbReference type="AlphaFoldDB" id="A0A1H9Z808"/>
<evidence type="ECO:0000256" key="2">
    <source>
        <dbReference type="ARBA" id="ARBA00022679"/>
    </source>
</evidence>
<reference evidence="7" key="1">
    <citation type="submission" date="2016-10" db="EMBL/GenBank/DDBJ databases">
        <authorList>
            <person name="Varghese N."/>
            <person name="Submissions S."/>
        </authorList>
    </citation>
    <scope>NUCLEOTIDE SEQUENCE [LARGE SCALE GENOMIC DNA]</scope>
    <source>
        <strain evidence="7">DSM 18579</strain>
    </source>
</reference>
<protein>
    <submittedName>
        <fullName evidence="6">1-acyl-sn-glycerol-3-phosphate acyltransferases</fullName>
    </submittedName>
</protein>
<evidence type="ECO:0000313" key="7">
    <source>
        <dbReference type="Proteomes" id="UP000242642"/>
    </source>
</evidence>